<dbReference type="AlphaFoldDB" id="A0A2N0VJJ7"/>
<reference evidence="1 2" key="1">
    <citation type="submission" date="2017-11" db="EMBL/GenBank/DDBJ databases">
        <title>Rhodohalobacter 15182 sp. nov., isolated from a salt lake.</title>
        <authorList>
            <person name="Han S."/>
        </authorList>
    </citation>
    <scope>NUCLEOTIDE SEQUENCE [LARGE SCALE GENOMIC DNA]</scope>
    <source>
        <strain evidence="1 2">15182</strain>
    </source>
</reference>
<dbReference type="InterPro" id="IPR036583">
    <property type="entry name" value="23S_rRNA_IVS_sf"/>
</dbReference>
<dbReference type="EMBL" id="PISP01000001">
    <property type="protein sequence ID" value="PKD44349.1"/>
    <property type="molecule type" value="Genomic_DNA"/>
</dbReference>
<evidence type="ECO:0000313" key="1">
    <source>
        <dbReference type="EMBL" id="PKD44349.1"/>
    </source>
</evidence>
<organism evidence="1 2">
    <name type="scientific">Rhodohalobacter barkolensis</name>
    <dbReference type="NCBI Taxonomy" id="2053187"/>
    <lineage>
        <taxon>Bacteria</taxon>
        <taxon>Pseudomonadati</taxon>
        <taxon>Balneolota</taxon>
        <taxon>Balneolia</taxon>
        <taxon>Balneolales</taxon>
        <taxon>Balneolaceae</taxon>
        <taxon>Rhodohalobacter</taxon>
    </lineage>
</organism>
<dbReference type="OrthoDB" id="9811959at2"/>
<dbReference type="Pfam" id="PF05635">
    <property type="entry name" value="23S_rRNA_IVP"/>
    <property type="match status" value="1"/>
</dbReference>
<dbReference type="SUPFAM" id="SSF158446">
    <property type="entry name" value="IVS-encoded protein-like"/>
    <property type="match status" value="1"/>
</dbReference>
<dbReference type="PANTHER" id="PTHR38471">
    <property type="entry name" value="FOUR HELIX BUNDLE PROTEIN"/>
    <property type="match status" value="1"/>
</dbReference>
<proteinExistence type="predicted"/>
<gene>
    <name evidence="1" type="ORF">CWD77_02455</name>
</gene>
<comment type="caution">
    <text evidence="1">The sequence shown here is derived from an EMBL/GenBank/DDBJ whole genome shotgun (WGS) entry which is preliminary data.</text>
</comment>
<dbReference type="NCBIfam" id="TIGR02436">
    <property type="entry name" value="four helix bundle protein"/>
    <property type="match status" value="1"/>
</dbReference>
<sequence length="125" mass="14576">MGDFKDLKVYQKSYNLAMEIFFISKSFPSEEKYALTSQIRRSSRSVSRSIAEGYRKRRYPNHFISKMSDADMENSETQVSLDFACSCGYITEGENRKLQSISEEVGKMLYHMMTYPEKYQARGTN</sequence>
<dbReference type="PANTHER" id="PTHR38471:SF2">
    <property type="entry name" value="FOUR HELIX BUNDLE PROTEIN"/>
    <property type="match status" value="1"/>
</dbReference>
<protein>
    <submittedName>
        <fullName evidence="1">Diversity-generating retroelement protein bAvd family protein</fullName>
    </submittedName>
</protein>
<accession>A0A2N0VJJ7</accession>
<dbReference type="Proteomes" id="UP000233398">
    <property type="component" value="Unassembled WGS sequence"/>
</dbReference>
<keyword evidence="2" id="KW-1185">Reference proteome</keyword>
<dbReference type="Gene3D" id="1.20.1440.60">
    <property type="entry name" value="23S rRNA-intervening sequence"/>
    <property type="match status" value="1"/>
</dbReference>
<name>A0A2N0VJJ7_9BACT</name>
<dbReference type="RefSeq" id="WP_101071641.1">
    <property type="nucleotide sequence ID" value="NZ_PISP01000001.1"/>
</dbReference>
<dbReference type="InterPro" id="IPR012657">
    <property type="entry name" value="23S_rRNA-intervening_sequence"/>
</dbReference>
<evidence type="ECO:0000313" key="2">
    <source>
        <dbReference type="Proteomes" id="UP000233398"/>
    </source>
</evidence>